<dbReference type="GO" id="GO:0003964">
    <property type="term" value="F:RNA-directed DNA polymerase activity"/>
    <property type="evidence" value="ECO:0007669"/>
    <property type="project" value="UniProtKB-KW"/>
</dbReference>
<dbReference type="AlphaFoldDB" id="A0A699UGL4"/>
<sequence length="152" mass="17247">NTALVSWDSVMASYSRGGLNIGSLLSFNLSLLLKWRWRFVPNDNMLWVRVIKHIYSQQGGFESSPSRITGSSPWSRLIVATYRLINHQVIDTSVLKKHVGNGASTRFWEDLWLDNQLLPSRFPRLYALENFKMSLCLIDGTALLGFGNGDVK</sequence>
<accession>A0A699UGL4</accession>
<reference evidence="1" key="1">
    <citation type="journal article" date="2019" name="Sci. Rep.">
        <title>Draft genome of Tanacetum cinerariifolium, the natural source of mosquito coil.</title>
        <authorList>
            <person name="Yamashiro T."/>
            <person name="Shiraishi A."/>
            <person name="Satake H."/>
            <person name="Nakayama K."/>
        </authorList>
    </citation>
    <scope>NUCLEOTIDE SEQUENCE</scope>
</reference>
<dbReference type="EMBL" id="BKCJ011322470">
    <property type="protein sequence ID" value="GFD20486.1"/>
    <property type="molecule type" value="Genomic_DNA"/>
</dbReference>
<organism evidence="1">
    <name type="scientific">Tanacetum cinerariifolium</name>
    <name type="common">Dalmatian daisy</name>
    <name type="synonym">Chrysanthemum cinerariifolium</name>
    <dbReference type="NCBI Taxonomy" id="118510"/>
    <lineage>
        <taxon>Eukaryota</taxon>
        <taxon>Viridiplantae</taxon>
        <taxon>Streptophyta</taxon>
        <taxon>Embryophyta</taxon>
        <taxon>Tracheophyta</taxon>
        <taxon>Spermatophyta</taxon>
        <taxon>Magnoliopsida</taxon>
        <taxon>eudicotyledons</taxon>
        <taxon>Gunneridae</taxon>
        <taxon>Pentapetalae</taxon>
        <taxon>asterids</taxon>
        <taxon>campanulids</taxon>
        <taxon>Asterales</taxon>
        <taxon>Asteraceae</taxon>
        <taxon>Asteroideae</taxon>
        <taxon>Anthemideae</taxon>
        <taxon>Anthemidinae</taxon>
        <taxon>Tanacetum</taxon>
    </lineage>
</organism>
<keyword evidence="1" id="KW-0808">Transferase</keyword>
<comment type="caution">
    <text evidence="1">The sequence shown here is derived from an EMBL/GenBank/DDBJ whole genome shotgun (WGS) entry which is preliminary data.</text>
</comment>
<keyword evidence="1" id="KW-0695">RNA-directed DNA polymerase</keyword>
<evidence type="ECO:0000313" key="1">
    <source>
        <dbReference type="EMBL" id="GFD20486.1"/>
    </source>
</evidence>
<proteinExistence type="predicted"/>
<keyword evidence="1" id="KW-0548">Nucleotidyltransferase</keyword>
<gene>
    <name evidence="1" type="ORF">Tci_892455</name>
</gene>
<protein>
    <submittedName>
        <fullName evidence="1">RNA-directed DNA polymerase, eukaryota, reverse transcriptase zinc-binding domain protein</fullName>
    </submittedName>
</protein>
<feature type="non-terminal residue" evidence="1">
    <location>
        <position position="1"/>
    </location>
</feature>
<name>A0A699UGL4_TANCI</name>